<evidence type="ECO:0000256" key="6">
    <source>
        <dbReference type="ARBA" id="ARBA00023242"/>
    </source>
</evidence>
<name>A0A6A6WXS8_9PLEO</name>
<evidence type="ECO:0000313" key="7">
    <source>
        <dbReference type="EMBL" id="KAF2789040.1"/>
    </source>
</evidence>
<accession>A0A6A6WXS8</accession>
<keyword evidence="4" id="KW-0238">DNA-binding</keyword>
<organism evidence="7 8">
    <name type="scientific">Melanomma pulvis-pyrius CBS 109.77</name>
    <dbReference type="NCBI Taxonomy" id="1314802"/>
    <lineage>
        <taxon>Eukaryota</taxon>
        <taxon>Fungi</taxon>
        <taxon>Dikarya</taxon>
        <taxon>Ascomycota</taxon>
        <taxon>Pezizomycotina</taxon>
        <taxon>Dothideomycetes</taxon>
        <taxon>Pleosporomycetidae</taxon>
        <taxon>Pleosporales</taxon>
        <taxon>Melanommataceae</taxon>
        <taxon>Melanomma</taxon>
    </lineage>
</organism>
<dbReference type="Pfam" id="PF11951">
    <property type="entry name" value="Fungal_trans_2"/>
    <property type="match status" value="1"/>
</dbReference>
<evidence type="ECO:0000256" key="3">
    <source>
        <dbReference type="ARBA" id="ARBA00023015"/>
    </source>
</evidence>
<dbReference type="PANTHER" id="PTHR36206">
    <property type="entry name" value="ASPERCRYPTIN BIOSYNTHESIS CLUSTER-SPECIFIC TRANSCRIPTION REGULATOR ATNN-RELATED"/>
    <property type="match status" value="1"/>
</dbReference>
<evidence type="ECO:0000256" key="1">
    <source>
        <dbReference type="ARBA" id="ARBA00022723"/>
    </source>
</evidence>
<feature type="non-terminal residue" evidence="7">
    <location>
        <position position="495"/>
    </location>
</feature>
<dbReference type="OrthoDB" id="3172332at2759"/>
<dbReference type="AlphaFoldDB" id="A0A6A6WXS8"/>
<protein>
    <recommendedName>
        <fullName evidence="9">Zn(II)2Cys6 transcription factor-like protein</fullName>
    </recommendedName>
</protein>
<sequence length="495" mass="56664">MTCPHQPTTILPGETEVENRYLRYFHHETTSGFQSAYDWTLWNRLVLQGCHHEPFIRYAVVAIGALHKSLRTLSSTGREPRTKDNEPMAKLHREFAYLTYGKALKKMQQAIDTGVDHGPRHALIACLLIVCFEGHIGNRYKALTHAKYGLQILQQWTSHGKQKISQRGKPTVVSPSPMEVEDEIVEAFRNLDIQITTVNDGRAVEEHEQEMEQDSSIVNSMPDCFDSLDKARIYWNIIMRRSCHFMATTWGRTQPDLLTREFETKIPGTVIVTVGDNIYTTSAKVDEGVKIGQKRSLVEISRWLEAFEPVFLRMQETSNTTLREHVIAMILQIQALALKITLAGVVFTQEILYDEFLPTFREIIRLSADVAAVCHSKVDADFWTGSFILDLGLVVPLFMLLLRCRDSVLRCQAIKILKNWHMECWWDPLLIIEIGQFIMEVEEAGMVDGFIPEEARAILTAKSHCPPQRRLLVQCVQRTGGPDGGLKWTEKFIRW</sequence>
<keyword evidence="8" id="KW-1185">Reference proteome</keyword>
<dbReference type="InterPro" id="IPR052360">
    <property type="entry name" value="Transcr_Regulatory_Proteins"/>
</dbReference>
<keyword evidence="1" id="KW-0479">Metal-binding</keyword>
<dbReference type="Proteomes" id="UP000799757">
    <property type="component" value="Unassembled WGS sequence"/>
</dbReference>
<keyword evidence="2" id="KW-0862">Zinc</keyword>
<evidence type="ECO:0000256" key="5">
    <source>
        <dbReference type="ARBA" id="ARBA00023163"/>
    </source>
</evidence>
<reference evidence="7" key="1">
    <citation type="journal article" date="2020" name="Stud. Mycol.">
        <title>101 Dothideomycetes genomes: a test case for predicting lifestyles and emergence of pathogens.</title>
        <authorList>
            <person name="Haridas S."/>
            <person name="Albert R."/>
            <person name="Binder M."/>
            <person name="Bloem J."/>
            <person name="Labutti K."/>
            <person name="Salamov A."/>
            <person name="Andreopoulos B."/>
            <person name="Baker S."/>
            <person name="Barry K."/>
            <person name="Bills G."/>
            <person name="Bluhm B."/>
            <person name="Cannon C."/>
            <person name="Castanera R."/>
            <person name="Culley D."/>
            <person name="Daum C."/>
            <person name="Ezra D."/>
            <person name="Gonzalez J."/>
            <person name="Henrissat B."/>
            <person name="Kuo A."/>
            <person name="Liang C."/>
            <person name="Lipzen A."/>
            <person name="Lutzoni F."/>
            <person name="Magnuson J."/>
            <person name="Mondo S."/>
            <person name="Nolan M."/>
            <person name="Ohm R."/>
            <person name="Pangilinan J."/>
            <person name="Park H.-J."/>
            <person name="Ramirez L."/>
            <person name="Alfaro M."/>
            <person name="Sun H."/>
            <person name="Tritt A."/>
            <person name="Yoshinaga Y."/>
            <person name="Zwiers L.-H."/>
            <person name="Turgeon B."/>
            <person name="Goodwin S."/>
            <person name="Spatafora J."/>
            <person name="Crous P."/>
            <person name="Grigoriev I."/>
        </authorList>
    </citation>
    <scope>NUCLEOTIDE SEQUENCE</scope>
    <source>
        <strain evidence="7">CBS 109.77</strain>
    </source>
</reference>
<proteinExistence type="predicted"/>
<keyword evidence="3" id="KW-0805">Transcription regulation</keyword>
<dbReference type="PANTHER" id="PTHR36206:SF4">
    <property type="entry name" value="HYPOTHETICAL CONSERVED PROTEIN (EUROFUNG)-RELATED"/>
    <property type="match status" value="1"/>
</dbReference>
<keyword evidence="6" id="KW-0539">Nucleus</keyword>
<evidence type="ECO:0000256" key="4">
    <source>
        <dbReference type="ARBA" id="ARBA00023125"/>
    </source>
</evidence>
<keyword evidence="5" id="KW-0804">Transcription</keyword>
<dbReference type="EMBL" id="MU002167">
    <property type="protein sequence ID" value="KAF2789040.1"/>
    <property type="molecule type" value="Genomic_DNA"/>
</dbReference>
<dbReference type="GO" id="GO:0003677">
    <property type="term" value="F:DNA binding"/>
    <property type="evidence" value="ECO:0007669"/>
    <property type="project" value="UniProtKB-KW"/>
</dbReference>
<evidence type="ECO:0008006" key="9">
    <source>
        <dbReference type="Google" id="ProtNLM"/>
    </source>
</evidence>
<evidence type="ECO:0000313" key="8">
    <source>
        <dbReference type="Proteomes" id="UP000799757"/>
    </source>
</evidence>
<gene>
    <name evidence="7" type="ORF">K505DRAFT_393361</name>
</gene>
<dbReference type="InterPro" id="IPR021858">
    <property type="entry name" value="Fun_TF"/>
</dbReference>
<dbReference type="GO" id="GO:0046872">
    <property type="term" value="F:metal ion binding"/>
    <property type="evidence" value="ECO:0007669"/>
    <property type="project" value="UniProtKB-KW"/>
</dbReference>
<evidence type="ECO:0000256" key="2">
    <source>
        <dbReference type="ARBA" id="ARBA00022833"/>
    </source>
</evidence>